<dbReference type="GO" id="GO:0005506">
    <property type="term" value="F:iron ion binding"/>
    <property type="evidence" value="ECO:0007669"/>
    <property type="project" value="InterPro"/>
</dbReference>
<sequence>MATAPATARAVASFDISDVTLYIDGTWRAPFARLRADMPVSWCAQSAYGGYWSVVTHELISQVELDPATYSSSWANGNIVIADPKPELNLQNFIAADPPIHTEQRKVIAPAFAPSQMTTREAQVRELCRDILDALPLGETIDWVDQVSVPLTIGMLCILFDMPLDEWKDLKRWSDYASSVNPDNDNDAYRAESMGQLMQMLARFDRLLDQRKGEPPADDLISRMIHSAAMGNLSPLERLSNIALLIVGGNDTTRHSMGGLVEVLDRWPGELDRLHADPSLVANAAQELVRWQSPVTHMRRTATRDATLGGQRIAKGEKVIMWYLSANRDEAVFADAERFDVARTNARRHLGFGHGIHRCVGARLAEIQLATLIGEIVTRNWKIVPQGAPTRLASPFLNGFTAMPVRVELRG</sequence>
<dbReference type="InterPro" id="IPR002397">
    <property type="entry name" value="Cyt_P450_B"/>
</dbReference>
<dbReference type="PANTHER" id="PTHR46696:SF1">
    <property type="entry name" value="CYTOCHROME P450 YJIB-RELATED"/>
    <property type="match status" value="1"/>
</dbReference>
<accession>A0A917A121</accession>
<dbReference type="GO" id="GO:0016705">
    <property type="term" value="F:oxidoreductase activity, acting on paired donors, with incorporation or reduction of molecular oxygen"/>
    <property type="evidence" value="ECO:0007669"/>
    <property type="project" value="InterPro"/>
</dbReference>
<comment type="caution">
    <text evidence="3">The sequence shown here is derived from an EMBL/GenBank/DDBJ whole genome shotgun (WGS) entry which is preliminary data.</text>
</comment>
<reference evidence="3" key="1">
    <citation type="journal article" date="2014" name="Int. J. Syst. Evol. Microbiol.">
        <title>Complete genome sequence of Corynebacterium casei LMG S-19264T (=DSM 44701T), isolated from a smear-ripened cheese.</title>
        <authorList>
            <consortium name="US DOE Joint Genome Institute (JGI-PGF)"/>
            <person name="Walter F."/>
            <person name="Albersmeier A."/>
            <person name="Kalinowski J."/>
            <person name="Ruckert C."/>
        </authorList>
    </citation>
    <scope>NUCLEOTIDE SEQUENCE</scope>
    <source>
        <strain evidence="3">CGMCC 1.15519</strain>
    </source>
</reference>
<dbReference type="Gene3D" id="1.10.630.10">
    <property type="entry name" value="Cytochrome P450"/>
    <property type="match status" value="1"/>
</dbReference>
<keyword evidence="2" id="KW-0349">Heme</keyword>
<keyword evidence="2" id="KW-0560">Oxidoreductase</keyword>
<keyword evidence="4" id="KW-1185">Reference proteome</keyword>
<dbReference type="GO" id="GO:0020037">
    <property type="term" value="F:heme binding"/>
    <property type="evidence" value="ECO:0007669"/>
    <property type="project" value="InterPro"/>
</dbReference>
<dbReference type="CDD" id="cd11033">
    <property type="entry name" value="CYP142-like"/>
    <property type="match status" value="1"/>
</dbReference>
<protein>
    <submittedName>
        <fullName evidence="3">Cytochrome P450</fullName>
    </submittedName>
</protein>
<keyword evidence="2" id="KW-0408">Iron</keyword>
<dbReference type="InterPro" id="IPR017972">
    <property type="entry name" value="Cyt_P450_CS"/>
</dbReference>
<dbReference type="SUPFAM" id="SSF48264">
    <property type="entry name" value="Cytochrome P450"/>
    <property type="match status" value="1"/>
</dbReference>
<dbReference type="InterPro" id="IPR036396">
    <property type="entry name" value="Cyt_P450_sf"/>
</dbReference>
<dbReference type="InterPro" id="IPR001128">
    <property type="entry name" value="Cyt_P450"/>
</dbReference>
<proteinExistence type="inferred from homology"/>
<evidence type="ECO:0000256" key="1">
    <source>
        <dbReference type="ARBA" id="ARBA00010617"/>
    </source>
</evidence>
<evidence type="ECO:0000313" key="3">
    <source>
        <dbReference type="EMBL" id="GGE21600.1"/>
    </source>
</evidence>
<evidence type="ECO:0000256" key="2">
    <source>
        <dbReference type="RuleBase" id="RU000461"/>
    </source>
</evidence>
<dbReference type="Proteomes" id="UP000635071">
    <property type="component" value="Unassembled WGS sequence"/>
</dbReference>
<evidence type="ECO:0000313" key="4">
    <source>
        <dbReference type="Proteomes" id="UP000635071"/>
    </source>
</evidence>
<comment type="similarity">
    <text evidence="1 2">Belongs to the cytochrome P450 family.</text>
</comment>
<dbReference type="PANTHER" id="PTHR46696">
    <property type="entry name" value="P450, PUTATIVE (EUROFUNG)-RELATED"/>
    <property type="match status" value="1"/>
</dbReference>
<name>A0A917A121_9SPHN</name>
<keyword evidence="2" id="KW-0479">Metal-binding</keyword>
<reference evidence="3" key="2">
    <citation type="submission" date="2020-09" db="EMBL/GenBank/DDBJ databases">
        <authorList>
            <person name="Sun Q."/>
            <person name="Zhou Y."/>
        </authorList>
    </citation>
    <scope>NUCLEOTIDE SEQUENCE</scope>
    <source>
        <strain evidence="3">CGMCC 1.15519</strain>
    </source>
</reference>
<dbReference type="EMBL" id="BMJM01000017">
    <property type="protein sequence ID" value="GGE21600.1"/>
    <property type="molecule type" value="Genomic_DNA"/>
</dbReference>
<dbReference type="RefSeq" id="WP_188764251.1">
    <property type="nucleotide sequence ID" value="NZ_BMJM01000017.1"/>
</dbReference>
<keyword evidence="2" id="KW-0503">Monooxygenase</keyword>
<gene>
    <name evidence="3" type="ORF">GCM10011529_30320</name>
</gene>
<dbReference type="Pfam" id="PF00067">
    <property type="entry name" value="p450"/>
    <property type="match status" value="1"/>
</dbReference>
<dbReference type="AlphaFoldDB" id="A0A917A121"/>
<dbReference type="PROSITE" id="PS00086">
    <property type="entry name" value="CYTOCHROME_P450"/>
    <property type="match status" value="1"/>
</dbReference>
<dbReference type="GO" id="GO:0004497">
    <property type="term" value="F:monooxygenase activity"/>
    <property type="evidence" value="ECO:0007669"/>
    <property type="project" value="UniProtKB-KW"/>
</dbReference>
<dbReference type="PRINTS" id="PR00359">
    <property type="entry name" value="BP450"/>
</dbReference>
<organism evidence="3 4">
    <name type="scientific">Sandarakinorhabdus glacialis</name>
    <dbReference type="NCBI Taxonomy" id="1614636"/>
    <lineage>
        <taxon>Bacteria</taxon>
        <taxon>Pseudomonadati</taxon>
        <taxon>Pseudomonadota</taxon>
        <taxon>Alphaproteobacteria</taxon>
        <taxon>Sphingomonadales</taxon>
        <taxon>Sphingosinicellaceae</taxon>
        <taxon>Sandarakinorhabdus</taxon>
    </lineage>
</organism>